<evidence type="ECO:0000256" key="1">
    <source>
        <dbReference type="SAM" id="MobiDB-lite"/>
    </source>
</evidence>
<name>A0A7S2DNQ4_9STRA</name>
<reference evidence="3" key="1">
    <citation type="submission" date="2021-01" db="EMBL/GenBank/DDBJ databases">
        <authorList>
            <person name="Corre E."/>
            <person name="Pelletier E."/>
            <person name="Niang G."/>
            <person name="Scheremetjew M."/>
            <person name="Finn R."/>
            <person name="Kale V."/>
            <person name="Holt S."/>
            <person name="Cochrane G."/>
            <person name="Meng A."/>
            <person name="Brown T."/>
            <person name="Cohen L."/>
        </authorList>
    </citation>
    <scope>NUCLEOTIDE SEQUENCE</scope>
    <source>
        <strain evidence="3">CCMP1381</strain>
    </source>
</reference>
<dbReference type="PANTHER" id="PTHR36127:SF1">
    <property type="entry name" value="COMM DOMAIN-CONTAINING PROTEIN"/>
    <property type="match status" value="1"/>
</dbReference>
<dbReference type="InterPro" id="IPR056651">
    <property type="entry name" value="GlfB-like_C"/>
</dbReference>
<evidence type="ECO:0000259" key="2">
    <source>
        <dbReference type="Pfam" id="PF24929"/>
    </source>
</evidence>
<dbReference type="PANTHER" id="PTHR36127">
    <property type="entry name" value="EXPRESSED PROTEIN"/>
    <property type="match status" value="1"/>
</dbReference>
<feature type="region of interest" description="Disordered" evidence="1">
    <location>
        <begin position="158"/>
        <end position="183"/>
    </location>
</feature>
<sequence>MERKINNILGDLFSRSVTETSLVKDLPRIANRVTIQSDQTSPIVLLLPQVPLDKDELVLNNRHGNKTVVTKASGEAKETGFLVGDQIIALNGVDCTAAPSEAVEAACRSDVPPTATILRRKISTFCSDYPFNQRTSVPTESTAARPVGAEAKMSAIESQAEEAGGAGYNNEESTRVPAQPPSDVHQVVRALTAILDPTRKELNLEAARMYDSQVQSGMDPQMACADMVNALGADDSPLVRLLKFTTQGVVLAAKGAILDKIGTEQHLMTKDVRSADGWQVAITVIDSVVMIRHVRREQSLDLWGDASNHFEYTFEVACTFDTKLERIFATDLRILDLTLADTMESELRRTLTSAFTTGLLILE</sequence>
<dbReference type="EMBL" id="HBGS01046359">
    <property type="protein sequence ID" value="CAD9459628.1"/>
    <property type="molecule type" value="Transcribed_RNA"/>
</dbReference>
<proteinExistence type="predicted"/>
<dbReference type="AlphaFoldDB" id="A0A7S2DNQ4"/>
<gene>
    <name evidence="3" type="ORF">DSPE1174_LOCUS24024</name>
</gene>
<accession>A0A7S2DNQ4</accession>
<evidence type="ECO:0000313" key="3">
    <source>
        <dbReference type="EMBL" id="CAD9459628.1"/>
    </source>
</evidence>
<protein>
    <recommendedName>
        <fullName evidence="2">Ras guanine nucleotide exchange factor glfB-like C-terminal domain-containing protein</fullName>
    </recommendedName>
</protein>
<organism evidence="3">
    <name type="scientific">Octactis speculum</name>
    <dbReference type="NCBI Taxonomy" id="3111310"/>
    <lineage>
        <taxon>Eukaryota</taxon>
        <taxon>Sar</taxon>
        <taxon>Stramenopiles</taxon>
        <taxon>Ochrophyta</taxon>
        <taxon>Dictyochophyceae</taxon>
        <taxon>Dictyochales</taxon>
        <taxon>Dictyochaceae</taxon>
        <taxon>Octactis</taxon>
    </lineage>
</organism>
<dbReference type="Pfam" id="PF24929">
    <property type="entry name" value="GlfB_C"/>
    <property type="match status" value="1"/>
</dbReference>
<feature type="domain" description="Ras guanine nucleotide exchange factor glfB-like C-terminal" evidence="2">
    <location>
        <begin position="184"/>
        <end position="355"/>
    </location>
</feature>